<dbReference type="FunFam" id="2.10.230.10:FF:000002">
    <property type="entry name" value="Molecular chaperone DnaJ"/>
    <property type="match status" value="1"/>
</dbReference>
<dbReference type="PROSITE" id="PS50076">
    <property type="entry name" value="DNAJ_2"/>
    <property type="match status" value="1"/>
</dbReference>
<evidence type="ECO:0000256" key="6">
    <source>
        <dbReference type="PROSITE-ProRule" id="PRU00546"/>
    </source>
</evidence>
<dbReference type="GO" id="GO:0030544">
    <property type="term" value="F:Hsp70 protein binding"/>
    <property type="evidence" value="ECO:0007669"/>
    <property type="project" value="InterPro"/>
</dbReference>
<evidence type="ECO:0000259" key="8">
    <source>
        <dbReference type="PROSITE" id="PS50076"/>
    </source>
</evidence>
<dbReference type="GO" id="GO:0008270">
    <property type="term" value="F:zinc ion binding"/>
    <property type="evidence" value="ECO:0007669"/>
    <property type="project" value="UniProtKB-KW"/>
</dbReference>
<evidence type="ECO:0000256" key="5">
    <source>
        <dbReference type="ARBA" id="ARBA00023186"/>
    </source>
</evidence>
<evidence type="ECO:0000256" key="2">
    <source>
        <dbReference type="ARBA" id="ARBA00022737"/>
    </source>
</evidence>
<evidence type="ECO:0000313" key="11">
    <source>
        <dbReference type="Proteomes" id="UP000009027"/>
    </source>
</evidence>
<dbReference type="InterPro" id="IPR036869">
    <property type="entry name" value="J_dom_sf"/>
</dbReference>
<evidence type="ECO:0000259" key="9">
    <source>
        <dbReference type="PROSITE" id="PS51188"/>
    </source>
</evidence>
<feature type="chain" id="PRO_5003390653" evidence="7">
    <location>
        <begin position="31"/>
        <end position="383"/>
    </location>
</feature>
<dbReference type="SUPFAM" id="SSF49493">
    <property type="entry name" value="HSP40/DnaJ peptide-binding domain"/>
    <property type="match status" value="2"/>
</dbReference>
<dbReference type="AlphaFoldDB" id="F9WMR9"/>
<dbReference type="InterPro" id="IPR008971">
    <property type="entry name" value="HSP40/DnaJ_pept-bd"/>
</dbReference>
<feature type="domain" description="CR-type" evidence="9">
    <location>
        <begin position="155"/>
        <end position="238"/>
    </location>
</feature>
<dbReference type="VEuPathDB" id="TriTrypDB:TvY486_0015330"/>
<dbReference type="InterPro" id="IPR036410">
    <property type="entry name" value="HSP_DnaJ_Cys-rich_dom_sf"/>
</dbReference>
<evidence type="ECO:0000256" key="7">
    <source>
        <dbReference type="SAM" id="SignalP"/>
    </source>
</evidence>
<dbReference type="PROSITE" id="PS00636">
    <property type="entry name" value="DNAJ_1"/>
    <property type="match status" value="1"/>
</dbReference>
<feature type="zinc finger region" description="CR-type" evidence="6">
    <location>
        <begin position="155"/>
        <end position="238"/>
    </location>
</feature>
<dbReference type="EMBL" id="CAEX01002004">
    <property type="protein sequence ID" value="CCD18831.1"/>
    <property type="molecule type" value="Genomic_DNA"/>
</dbReference>
<keyword evidence="3 6" id="KW-0863">Zinc-finger</keyword>
<keyword evidence="1 6" id="KW-0479">Metal-binding</keyword>
<evidence type="ECO:0000256" key="1">
    <source>
        <dbReference type="ARBA" id="ARBA00022723"/>
    </source>
</evidence>
<dbReference type="Gene3D" id="1.10.287.110">
    <property type="entry name" value="DnaJ domain"/>
    <property type="match status" value="1"/>
</dbReference>
<feature type="domain" description="J" evidence="8">
    <location>
        <begin position="34"/>
        <end position="100"/>
    </location>
</feature>
<keyword evidence="11" id="KW-1185">Reference proteome</keyword>
<keyword evidence="5" id="KW-0143">Chaperone</keyword>
<keyword evidence="10" id="KW-0346">Stress response</keyword>
<dbReference type="InterPro" id="IPR044713">
    <property type="entry name" value="DNJA1/2-like"/>
</dbReference>
<gene>
    <name evidence="10" type="ORF">TvY486_0015330</name>
</gene>
<dbReference type="InterPro" id="IPR018253">
    <property type="entry name" value="DnaJ_domain_CS"/>
</dbReference>
<accession>F9WMR9</accession>
<evidence type="ECO:0000256" key="3">
    <source>
        <dbReference type="ARBA" id="ARBA00022771"/>
    </source>
</evidence>
<feature type="signal peptide" evidence="7">
    <location>
        <begin position="1"/>
        <end position="30"/>
    </location>
</feature>
<dbReference type="Gene3D" id="2.60.260.20">
    <property type="entry name" value="Urease metallochaperone UreE, N-terminal domain"/>
    <property type="match status" value="2"/>
</dbReference>
<dbReference type="GO" id="GO:0051082">
    <property type="term" value="F:unfolded protein binding"/>
    <property type="evidence" value="ECO:0007669"/>
    <property type="project" value="InterPro"/>
</dbReference>
<dbReference type="Pfam" id="PF00226">
    <property type="entry name" value="DnaJ"/>
    <property type="match status" value="1"/>
</dbReference>
<evidence type="ECO:0000313" key="10">
    <source>
        <dbReference type="EMBL" id="CCD18831.1"/>
    </source>
</evidence>
<proteinExistence type="predicted"/>
<dbReference type="GO" id="GO:0006457">
    <property type="term" value="P:protein folding"/>
    <property type="evidence" value="ECO:0007669"/>
    <property type="project" value="InterPro"/>
</dbReference>
<protein>
    <submittedName>
        <fullName evidence="10">Heat shock protein DNAJ, putative</fullName>
    </submittedName>
</protein>
<sequence length="383" mass="42698">MRPATLAKAISVALPCLLATLAWRMAAAEADEEDYYSVLGLGKEREEANERDIKSAWRKLSKKYRPDLSGESNRKRYQRIQQAYEVLGDRRKRKIYDILGVEGAKDFDKTRERKGRGGSLLDSFASFFGGSSHEQHRGNDEELPLVVPLEDLYTGASHTVKLPRIKLCRACRGTGARSKTDVVSCPRCKGKGRVVQRFEIIPGFVQQVERECDHCGGHGHTIKERCPVCQGRRMVRGTSSISIDIEQGTPNGHKLTYELEGDQRPGIVPGDVIFTVSTAPHPQFRRTSDGASDKADDLATTLTLTLKEALLGFNRTIKHLDGRAVELSESGVTKYGETRRVKGEGMPRHHVPSERGDLLVTYLVMLPKTLTRSQREAVERALS</sequence>
<dbReference type="PANTHER" id="PTHR43888">
    <property type="entry name" value="DNAJ-LIKE-2, ISOFORM A-RELATED"/>
    <property type="match status" value="1"/>
</dbReference>
<dbReference type="SUPFAM" id="SSF57938">
    <property type="entry name" value="DnaJ/Hsp40 cysteine-rich domain"/>
    <property type="match status" value="1"/>
</dbReference>
<dbReference type="Gene3D" id="2.10.230.10">
    <property type="entry name" value="Heat shock protein DnaJ, cysteine-rich domain"/>
    <property type="match status" value="1"/>
</dbReference>
<keyword evidence="7" id="KW-0732">Signal</keyword>
<dbReference type="InterPro" id="IPR002939">
    <property type="entry name" value="DnaJ_C"/>
</dbReference>
<dbReference type="CDD" id="cd10747">
    <property type="entry name" value="DnaJ_C"/>
    <property type="match status" value="1"/>
</dbReference>
<dbReference type="SMART" id="SM00271">
    <property type="entry name" value="DnaJ"/>
    <property type="match status" value="1"/>
</dbReference>
<dbReference type="PROSITE" id="PS51188">
    <property type="entry name" value="ZF_CR"/>
    <property type="match status" value="1"/>
</dbReference>
<dbReference type="SUPFAM" id="SSF46565">
    <property type="entry name" value="Chaperone J-domain"/>
    <property type="match status" value="1"/>
</dbReference>
<dbReference type="InterPro" id="IPR001305">
    <property type="entry name" value="HSP_DnaJ_Cys-rich_dom"/>
</dbReference>
<dbReference type="Pfam" id="PF01556">
    <property type="entry name" value="DnaJ_C"/>
    <property type="match status" value="1"/>
</dbReference>
<dbReference type="PRINTS" id="PR00625">
    <property type="entry name" value="JDOMAIN"/>
</dbReference>
<dbReference type="CDD" id="cd10719">
    <property type="entry name" value="DnaJ_zf"/>
    <property type="match status" value="1"/>
</dbReference>
<dbReference type="Proteomes" id="UP000009027">
    <property type="component" value="Unassembled WGS sequence"/>
</dbReference>
<name>F9WMR9_TRYVY</name>
<dbReference type="InterPro" id="IPR001623">
    <property type="entry name" value="DnaJ_domain"/>
</dbReference>
<evidence type="ECO:0000256" key="4">
    <source>
        <dbReference type="ARBA" id="ARBA00022833"/>
    </source>
</evidence>
<organism evidence="10 11">
    <name type="scientific">Trypanosoma vivax (strain Y486)</name>
    <dbReference type="NCBI Taxonomy" id="1055687"/>
    <lineage>
        <taxon>Eukaryota</taxon>
        <taxon>Discoba</taxon>
        <taxon>Euglenozoa</taxon>
        <taxon>Kinetoplastea</taxon>
        <taxon>Metakinetoplastina</taxon>
        <taxon>Trypanosomatida</taxon>
        <taxon>Trypanosomatidae</taxon>
        <taxon>Trypanosoma</taxon>
        <taxon>Duttonella</taxon>
    </lineage>
</organism>
<keyword evidence="2" id="KW-0677">Repeat</keyword>
<keyword evidence="4 6" id="KW-0862">Zinc</keyword>
<dbReference type="CDD" id="cd06257">
    <property type="entry name" value="DnaJ"/>
    <property type="match status" value="1"/>
</dbReference>
<dbReference type="Pfam" id="PF00684">
    <property type="entry name" value="DnaJ_CXXCXGXG"/>
    <property type="match status" value="1"/>
</dbReference>
<dbReference type="FunFam" id="2.60.260.20:FF:000013">
    <property type="entry name" value="DnaJ subfamily B member 11"/>
    <property type="match status" value="1"/>
</dbReference>
<reference evidence="10 11" key="1">
    <citation type="journal article" date="2012" name="Proc. Natl. Acad. Sci. U.S.A.">
        <title>Antigenic diversity is generated by distinct evolutionary mechanisms in African trypanosome species.</title>
        <authorList>
            <person name="Jackson A.P."/>
            <person name="Berry A."/>
            <person name="Aslett M."/>
            <person name="Allison H.C."/>
            <person name="Burton P."/>
            <person name="Vavrova-Anderson J."/>
            <person name="Brown R."/>
            <person name="Browne H."/>
            <person name="Corton N."/>
            <person name="Hauser H."/>
            <person name="Gamble J."/>
            <person name="Gilderthorp R."/>
            <person name="Marcello L."/>
            <person name="McQuillan J."/>
            <person name="Otto T.D."/>
            <person name="Quail M.A."/>
            <person name="Sanders M.J."/>
            <person name="van Tonder A."/>
            <person name="Ginger M.L."/>
            <person name="Field M.C."/>
            <person name="Barry J.D."/>
            <person name="Hertz-Fowler C."/>
            <person name="Berriman M."/>
        </authorList>
    </citation>
    <scope>NUCLEOTIDE SEQUENCE</scope>
    <source>
        <strain evidence="10 11">Y486</strain>
    </source>
</reference>